<proteinExistence type="predicted"/>
<evidence type="ECO:0000313" key="3">
    <source>
        <dbReference type="Proteomes" id="UP000199321"/>
    </source>
</evidence>
<protein>
    <submittedName>
        <fullName evidence="2">Peptidase family S41</fullName>
    </submittedName>
</protein>
<dbReference type="OrthoDB" id="5480566at2"/>
<accession>A0A1G7FLS9</accession>
<dbReference type="STRING" id="227084.SAMN05421855_102636"/>
<dbReference type="Proteomes" id="UP000199321">
    <property type="component" value="Unassembled WGS sequence"/>
</dbReference>
<dbReference type="InterPro" id="IPR005151">
    <property type="entry name" value="Tail-specific_protease"/>
</dbReference>
<dbReference type="Pfam" id="PF03572">
    <property type="entry name" value="Peptidase_S41"/>
    <property type="match status" value="1"/>
</dbReference>
<dbReference type="EMBL" id="FNBA01000002">
    <property type="protein sequence ID" value="SDE76833.1"/>
    <property type="molecule type" value="Genomic_DNA"/>
</dbReference>
<sequence length="415" mass="47946">MNQYRYFLLLWFLVSYSSFSQHQKQWIEDIDYYYTTLEQKHIDLYHTISKNEFTAELENLKTKIPNLSDFEIIVELMRITQKVGGGKSDGHTSVPLWGTPILKFPIELIDFDGEMKVIAIAAEFQNYLGHNLMAINDIPIEVITRKVSEITPFTENKYSSMDRTCSYMVISEILQALQITENSEEITFTFSNNSGVVEVVTLKALSKEELASLAFKKLSISHPLVSKPIKTRFKNLWFYPIQDSKIVYIHFEQYPSEIEIKEFAEQVYDYIEKQKSEALIIDFRGNYGGDFYKGLVLSAYLNASEYIDWKSKVYVLVNRKTYSAAMVNALQYKQLLNATIVGEGMGANPNGYQDMGQFYLPNSNLLITYSKRKFQLQTAIAARFQPDILIAPQGEDYETGIDQTLQWVLDDLRLK</sequence>
<reference evidence="2 3" key="1">
    <citation type="submission" date="2016-10" db="EMBL/GenBank/DDBJ databases">
        <authorList>
            <person name="de Groot N.N."/>
        </authorList>
    </citation>
    <scope>NUCLEOTIDE SEQUENCE [LARGE SCALE GENOMIC DNA]</scope>
    <source>
        <strain evidence="2 3">DSM 16195</strain>
    </source>
</reference>
<feature type="domain" description="Tail specific protease" evidence="1">
    <location>
        <begin position="245"/>
        <end position="388"/>
    </location>
</feature>
<dbReference type="Gene3D" id="3.90.226.10">
    <property type="entry name" value="2-enoyl-CoA Hydratase, Chain A, domain 1"/>
    <property type="match status" value="1"/>
</dbReference>
<dbReference type="AlphaFoldDB" id="A0A1G7FLS9"/>
<organism evidence="2 3">
    <name type="scientific">Ulvibacter litoralis</name>
    <dbReference type="NCBI Taxonomy" id="227084"/>
    <lineage>
        <taxon>Bacteria</taxon>
        <taxon>Pseudomonadati</taxon>
        <taxon>Bacteroidota</taxon>
        <taxon>Flavobacteriia</taxon>
        <taxon>Flavobacteriales</taxon>
        <taxon>Flavobacteriaceae</taxon>
        <taxon>Ulvibacter</taxon>
    </lineage>
</organism>
<keyword evidence="3" id="KW-1185">Reference proteome</keyword>
<dbReference type="InterPro" id="IPR029045">
    <property type="entry name" value="ClpP/crotonase-like_dom_sf"/>
</dbReference>
<dbReference type="GO" id="GO:0008236">
    <property type="term" value="F:serine-type peptidase activity"/>
    <property type="evidence" value="ECO:0007669"/>
    <property type="project" value="InterPro"/>
</dbReference>
<dbReference type="SUPFAM" id="SSF52096">
    <property type="entry name" value="ClpP/crotonase"/>
    <property type="match status" value="1"/>
</dbReference>
<name>A0A1G7FLS9_9FLAO</name>
<dbReference type="RefSeq" id="WP_093143408.1">
    <property type="nucleotide sequence ID" value="NZ_BMWO01000002.1"/>
</dbReference>
<evidence type="ECO:0000259" key="1">
    <source>
        <dbReference type="Pfam" id="PF03572"/>
    </source>
</evidence>
<dbReference type="GO" id="GO:0006508">
    <property type="term" value="P:proteolysis"/>
    <property type="evidence" value="ECO:0007669"/>
    <property type="project" value="InterPro"/>
</dbReference>
<gene>
    <name evidence="2" type="ORF">SAMN05421855_102636</name>
</gene>
<evidence type="ECO:0000313" key="2">
    <source>
        <dbReference type="EMBL" id="SDE76833.1"/>
    </source>
</evidence>